<dbReference type="AlphaFoldDB" id="A0A9D2SLL0"/>
<evidence type="ECO:0000256" key="1">
    <source>
        <dbReference type="ARBA" id="ARBA00009437"/>
    </source>
</evidence>
<dbReference type="Gene3D" id="3.40.190.290">
    <property type="match status" value="1"/>
</dbReference>
<evidence type="ECO:0000313" key="7">
    <source>
        <dbReference type="Proteomes" id="UP000823849"/>
    </source>
</evidence>
<dbReference type="PANTHER" id="PTHR30126:SF39">
    <property type="entry name" value="HTH-TYPE TRANSCRIPTIONAL REGULATOR CYSL"/>
    <property type="match status" value="1"/>
</dbReference>
<comment type="similarity">
    <text evidence="1">Belongs to the LysR transcriptional regulatory family.</text>
</comment>
<keyword evidence="2" id="KW-0805">Transcription regulation</keyword>
<evidence type="ECO:0000256" key="2">
    <source>
        <dbReference type="ARBA" id="ARBA00023015"/>
    </source>
</evidence>
<reference evidence="6" key="2">
    <citation type="submission" date="2021-04" db="EMBL/GenBank/DDBJ databases">
        <authorList>
            <person name="Gilroy R."/>
        </authorList>
    </citation>
    <scope>NUCLEOTIDE SEQUENCE</scope>
    <source>
        <strain evidence="6">CHK185-5351</strain>
    </source>
</reference>
<protein>
    <submittedName>
        <fullName evidence="6">LysR family transcriptional regulator</fullName>
    </submittedName>
</protein>
<dbReference type="GO" id="GO:0003700">
    <property type="term" value="F:DNA-binding transcription factor activity"/>
    <property type="evidence" value="ECO:0007669"/>
    <property type="project" value="InterPro"/>
</dbReference>
<dbReference type="Pfam" id="PF00126">
    <property type="entry name" value="HTH_1"/>
    <property type="match status" value="1"/>
</dbReference>
<comment type="caution">
    <text evidence="6">The sequence shown here is derived from an EMBL/GenBank/DDBJ whole genome shotgun (WGS) entry which is preliminary data.</text>
</comment>
<evidence type="ECO:0000256" key="3">
    <source>
        <dbReference type="ARBA" id="ARBA00023125"/>
    </source>
</evidence>
<evidence type="ECO:0000256" key="4">
    <source>
        <dbReference type="ARBA" id="ARBA00023163"/>
    </source>
</evidence>
<name>A0A9D2SLL0_9FIRM</name>
<dbReference type="Proteomes" id="UP000823849">
    <property type="component" value="Unassembled WGS sequence"/>
</dbReference>
<dbReference type="FunFam" id="1.10.10.10:FF:000001">
    <property type="entry name" value="LysR family transcriptional regulator"/>
    <property type="match status" value="1"/>
</dbReference>
<dbReference type="EMBL" id="DWWU01000010">
    <property type="protein sequence ID" value="HJC14665.1"/>
    <property type="molecule type" value="Genomic_DNA"/>
</dbReference>
<dbReference type="PROSITE" id="PS50931">
    <property type="entry name" value="HTH_LYSR"/>
    <property type="match status" value="1"/>
</dbReference>
<gene>
    <name evidence="6" type="ORF">H9705_02390</name>
</gene>
<dbReference type="InterPro" id="IPR036390">
    <property type="entry name" value="WH_DNA-bd_sf"/>
</dbReference>
<keyword evidence="4" id="KW-0804">Transcription</keyword>
<dbReference type="InterPro" id="IPR000847">
    <property type="entry name" value="LysR_HTH_N"/>
</dbReference>
<accession>A0A9D2SLL0</accession>
<dbReference type="SUPFAM" id="SSF53850">
    <property type="entry name" value="Periplasmic binding protein-like II"/>
    <property type="match status" value="1"/>
</dbReference>
<dbReference type="Gene3D" id="1.10.10.10">
    <property type="entry name" value="Winged helix-like DNA-binding domain superfamily/Winged helix DNA-binding domain"/>
    <property type="match status" value="1"/>
</dbReference>
<proteinExistence type="inferred from homology"/>
<reference evidence="6" key="1">
    <citation type="journal article" date="2021" name="PeerJ">
        <title>Extensive microbial diversity within the chicken gut microbiome revealed by metagenomics and culture.</title>
        <authorList>
            <person name="Gilroy R."/>
            <person name="Ravi A."/>
            <person name="Getino M."/>
            <person name="Pursley I."/>
            <person name="Horton D.L."/>
            <person name="Alikhan N.F."/>
            <person name="Baker D."/>
            <person name="Gharbi K."/>
            <person name="Hall N."/>
            <person name="Watson M."/>
            <person name="Adriaenssens E.M."/>
            <person name="Foster-Nyarko E."/>
            <person name="Jarju S."/>
            <person name="Secka A."/>
            <person name="Antonio M."/>
            <person name="Oren A."/>
            <person name="Chaudhuri R.R."/>
            <person name="La Ragione R."/>
            <person name="Hildebrand F."/>
            <person name="Pallen M.J."/>
        </authorList>
    </citation>
    <scope>NUCLEOTIDE SEQUENCE</scope>
    <source>
        <strain evidence="6">CHK185-5351</strain>
    </source>
</reference>
<dbReference type="PANTHER" id="PTHR30126">
    <property type="entry name" value="HTH-TYPE TRANSCRIPTIONAL REGULATOR"/>
    <property type="match status" value="1"/>
</dbReference>
<organism evidence="6 7">
    <name type="scientific">Candidatus Fusicatenibacter intestinigallinarum</name>
    <dbReference type="NCBI Taxonomy" id="2838598"/>
    <lineage>
        <taxon>Bacteria</taxon>
        <taxon>Bacillati</taxon>
        <taxon>Bacillota</taxon>
        <taxon>Clostridia</taxon>
        <taxon>Lachnospirales</taxon>
        <taxon>Lachnospiraceae</taxon>
        <taxon>Fusicatenibacter</taxon>
    </lineage>
</organism>
<dbReference type="SUPFAM" id="SSF46785">
    <property type="entry name" value="Winged helix' DNA-binding domain"/>
    <property type="match status" value="1"/>
</dbReference>
<keyword evidence="3" id="KW-0238">DNA-binding</keyword>
<evidence type="ECO:0000313" key="6">
    <source>
        <dbReference type="EMBL" id="HJC14665.1"/>
    </source>
</evidence>
<sequence length="306" mass="34655">MTIRHLKIFIQVAETGKMSAAAKNCYISQPTVSQAIHELEEYYGVLLFERLSRRLYITESGKKLLTYARETVRSFELLEEAMRKDRMVDHLNIGASITVGNCLLSQIISQLQTLKPELELYTQVGNTTEIQENLLNSSLDIALVEGMITHQDLVSIPVVEDFLVLACSPSHPFASRKTITFRELNNQPFALREPGSGTRELFARTLQSSGIHIKIACEANTPQAIRNMVMYNNCLTVISIRLIDDEVRNGKIHVIRNSTREWDRSFFLVTHKNKTFTPAMQLLRELSGQFPRPALPEDIPSGLLLP</sequence>
<dbReference type="InterPro" id="IPR036388">
    <property type="entry name" value="WH-like_DNA-bd_sf"/>
</dbReference>
<dbReference type="InterPro" id="IPR005119">
    <property type="entry name" value="LysR_subst-bd"/>
</dbReference>
<dbReference type="GO" id="GO:0000976">
    <property type="term" value="F:transcription cis-regulatory region binding"/>
    <property type="evidence" value="ECO:0007669"/>
    <property type="project" value="TreeGrafter"/>
</dbReference>
<dbReference type="PRINTS" id="PR00039">
    <property type="entry name" value="HTHLYSR"/>
</dbReference>
<evidence type="ECO:0000259" key="5">
    <source>
        <dbReference type="PROSITE" id="PS50931"/>
    </source>
</evidence>
<feature type="domain" description="HTH lysR-type" evidence="5">
    <location>
        <begin position="1"/>
        <end position="58"/>
    </location>
</feature>
<dbReference type="Pfam" id="PF03466">
    <property type="entry name" value="LysR_substrate"/>
    <property type="match status" value="1"/>
</dbReference>